<evidence type="ECO:0000313" key="3">
    <source>
        <dbReference type="Proteomes" id="UP000678499"/>
    </source>
</evidence>
<dbReference type="Pfam" id="PF15882">
    <property type="entry name" value="DUF4735"/>
    <property type="match status" value="1"/>
</dbReference>
<dbReference type="GO" id="GO:0016020">
    <property type="term" value="C:membrane"/>
    <property type="evidence" value="ECO:0007669"/>
    <property type="project" value="TreeGrafter"/>
</dbReference>
<dbReference type="InterPro" id="IPR031751">
    <property type="entry name" value="DUF4735"/>
</dbReference>
<dbReference type="AlphaFoldDB" id="A0A7R9BJT1"/>
<organism evidence="2">
    <name type="scientific">Notodromas monacha</name>
    <dbReference type="NCBI Taxonomy" id="399045"/>
    <lineage>
        <taxon>Eukaryota</taxon>
        <taxon>Metazoa</taxon>
        <taxon>Ecdysozoa</taxon>
        <taxon>Arthropoda</taxon>
        <taxon>Crustacea</taxon>
        <taxon>Oligostraca</taxon>
        <taxon>Ostracoda</taxon>
        <taxon>Podocopa</taxon>
        <taxon>Podocopida</taxon>
        <taxon>Cypridocopina</taxon>
        <taxon>Cypridoidea</taxon>
        <taxon>Cyprididae</taxon>
        <taxon>Notodromas</taxon>
    </lineage>
</organism>
<dbReference type="GO" id="GO:0005829">
    <property type="term" value="C:cytosol"/>
    <property type="evidence" value="ECO:0007669"/>
    <property type="project" value="TreeGrafter"/>
</dbReference>
<protein>
    <submittedName>
        <fullName evidence="2">Uncharacterized protein</fullName>
    </submittedName>
</protein>
<name>A0A7R9BJT1_9CRUS</name>
<dbReference type="PANTHER" id="PTHR33539">
    <property type="entry name" value="UPF0764 PROTEIN C16ORF89"/>
    <property type="match status" value="1"/>
</dbReference>
<feature type="region of interest" description="Disordered" evidence="1">
    <location>
        <begin position="376"/>
        <end position="410"/>
    </location>
</feature>
<gene>
    <name evidence="2" type="ORF">NMOB1V02_LOCUS4154</name>
</gene>
<feature type="region of interest" description="Disordered" evidence="1">
    <location>
        <begin position="148"/>
        <end position="175"/>
    </location>
</feature>
<accession>A0A7R9BJT1</accession>
<reference evidence="2" key="1">
    <citation type="submission" date="2020-11" db="EMBL/GenBank/DDBJ databases">
        <authorList>
            <person name="Tran Van P."/>
        </authorList>
    </citation>
    <scope>NUCLEOTIDE SEQUENCE</scope>
</reference>
<dbReference type="Proteomes" id="UP000678499">
    <property type="component" value="Unassembled WGS sequence"/>
</dbReference>
<keyword evidence="3" id="KW-1185">Reference proteome</keyword>
<dbReference type="PANTHER" id="PTHR33539:SF1">
    <property type="entry name" value="UPF0764 PROTEIN C16ORF89"/>
    <property type="match status" value="1"/>
</dbReference>
<evidence type="ECO:0000313" key="2">
    <source>
        <dbReference type="EMBL" id="CAD7276389.1"/>
    </source>
</evidence>
<evidence type="ECO:0000256" key="1">
    <source>
        <dbReference type="SAM" id="MobiDB-lite"/>
    </source>
</evidence>
<sequence>MVTLCGIYGFRTFFRDGWLQKILSWQRPNGCYSFRYPNTSKYETLNPNSVDYFQQQPQYPSSGDMNQVIDDEQAQIDSIREALLDSEQRQQIFDLTAEESKQSVPPTEVTHQSPSELILPTADEGQNLQALLQDFRQQYEYKPSLLEPNEFQGASQGGVRTDEGSSSSSGETAYGVRVYSPEDRREFRENMRSKLGLPDKFNTTLTQLTHIVAHKDRRSSSSTSTSLGVPQQQQQNHHHHRWYHVAASGGRRAKREETLMDEGCMSHATALGVDSLSLHLRYILEDIYANDLMNADKIITFFNGCTGDGAADCQATDAAARPKVAVSYPARMRMAREGEGEASQSLGSNLDVVVHLEEPFSLVQSKIPEEAQKLLVSRKTPGEHRARRSPLLRMPPPIAATKYAEEDHRR</sequence>
<dbReference type="OrthoDB" id="5949187at2759"/>
<dbReference type="EMBL" id="OA882652">
    <property type="protein sequence ID" value="CAD7276389.1"/>
    <property type="molecule type" value="Genomic_DNA"/>
</dbReference>
<dbReference type="EMBL" id="CAJPEX010000615">
    <property type="protein sequence ID" value="CAG0916541.1"/>
    <property type="molecule type" value="Genomic_DNA"/>
</dbReference>
<feature type="compositionally biased region" description="Low complexity" evidence="1">
    <location>
        <begin position="220"/>
        <end position="235"/>
    </location>
</feature>
<proteinExistence type="predicted"/>
<feature type="region of interest" description="Disordered" evidence="1">
    <location>
        <begin position="213"/>
        <end position="240"/>
    </location>
</feature>